<dbReference type="OrthoDB" id="9781757at2"/>
<evidence type="ECO:0000259" key="1">
    <source>
        <dbReference type="Pfam" id="PF12680"/>
    </source>
</evidence>
<feature type="domain" description="SnoaL-like" evidence="1">
    <location>
        <begin position="9"/>
        <end position="112"/>
    </location>
</feature>
<dbReference type="AlphaFoldDB" id="A0A5P9NHE4"/>
<organism evidence="2 3">
    <name type="scientific">Halioglobus maricola</name>
    <dbReference type="NCBI Taxonomy" id="2601894"/>
    <lineage>
        <taxon>Bacteria</taxon>
        <taxon>Pseudomonadati</taxon>
        <taxon>Pseudomonadota</taxon>
        <taxon>Gammaproteobacteria</taxon>
        <taxon>Cellvibrionales</taxon>
        <taxon>Halieaceae</taxon>
        <taxon>Halioglobus</taxon>
    </lineage>
</organism>
<dbReference type="Pfam" id="PF12680">
    <property type="entry name" value="SnoaL_2"/>
    <property type="match status" value="1"/>
</dbReference>
<evidence type="ECO:0000313" key="3">
    <source>
        <dbReference type="Proteomes" id="UP000326287"/>
    </source>
</evidence>
<proteinExistence type="predicted"/>
<dbReference type="SUPFAM" id="SSF54427">
    <property type="entry name" value="NTF2-like"/>
    <property type="match status" value="1"/>
</dbReference>
<dbReference type="EMBL" id="CP036422">
    <property type="protein sequence ID" value="QFU74448.1"/>
    <property type="molecule type" value="Genomic_DNA"/>
</dbReference>
<dbReference type="InterPro" id="IPR032710">
    <property type="entry name" value="NTF2-like_dom_sf"/>
</dbReference>
<sequence length="145" mass="16862">MSDHNKALVQKMWQALAAHDWATLKACMHPEIHYRDMPSDDPGAHGPENCVKRLSIAWDHIERQEQVTHHIAADGDVVFLDHTEKWIFKTGETAEHTFATMHEIRDGLIYRWSDYWDMNKFVGQFPDWFLEVMAQHTAADFGGED</sequence>
<keyword evidence="3" id="KW-1185">Reference proteome</keyword>
<dbReference type="KEGG" id="halc:EY643_01580"/>
<evidence type="ECO:0000313" key="2">
    <source>
        <dbReference type="EMBL" id="QFU74448.1"/>
    </source>
</evidence>
<gene>
    <name evidence="2" type="ORF">EY643_01580</name>
</gene>
<reference evidence="2 3" key="1">
    <citation type="submission" date="2019-02" db="EMBL/GenBank/DDBJ databases">
        <authorList>
            <person name="Li S.-H."/>
        </authorList>
    </citation>
    <scope>NUCLEOTIDE SEQUENCE [LARGE SCALE GENOMIC DNA]</scope>
    <source>
        <strain evidence="2 3">IMCC14385</strain>
    </source>
</reference>
<name>A0A5P9NHE4_9GAMM</name>
<protein>
    <submittedName>
        <fullName evidence="2">Nuclear transport factor 2 family protein</fullName>
    </submittedName>
</protein>
<dbReference type="Gene3D" id="3.10.450.50">
    <property type="match status" value="1"/>
</dbReference>
<dbReference type="InterPro" id="IPR037401">
    <property type="entry name" value="SnoaL-like"/>
</dbReference>
<accession>A0A5P9NHE4</accession>
<dbReference type="Proteomes" id="UP000326287">
    <property type="component" value="Chromosome"/>
</dbReference>
<dbReference type="RefSeq" id="WP_152660560.1">
    <property type="nucleotide sequence ID" value="NZ_CP036422.1"/>
</dbReference>